<dbReference type="GO" id="GO:0005634">
    <property type="term" value="C:nucleus"/>
    <property type="evidence" value="ECO:0007669"/>
    <property type="project" value="UniProtKB-SubCell"/>
</dbReference>
<evidence type="ECO:0000256" key="1">
    <source>
        <dbReference type="ARBA" id="ARBA00004123"/>
    </source>
</evidence>
<proteinExistence type="inferred from homology"/>
<protein>
    <recommendedName>
        <fullName evidence="7">Inner centromere protein ARK-binding domain-containing protein</fullName>
    </recommendedName>
</protein>
<dbReference type="RefSeq" id="XP_001317262.1">
    <property type="nucleotide sequence ID" value="XM_001317227.1"/>
</dbReference>
<reference evidence="8" key="2">
    <citation type="journal article" date="2007" name="Science">
        <title>Draft genome sequence of the sexually transmitted pathogen Trichomonas vaginalis.</title>
        <authorList>
            <person name="Carlton J.M."/>
            <person name="Hirt R.P."/>
            <person name="Silva J.C."/>
            <person name="Delcher A.L."/>
            <person name="Schatz M."/>
            <person name="Zhao Q."/>
            <person name="Wortman J.R."/>
            <person name="Bidwell S.L."/>
            <person name="Alsmark U.C.M."/>
            <person name="Besteiro S."/>
            <person name="Sicheritz-Ponten T."/>
            <person name="Noel C.J."/>
            <person name="Dacks J.B."/>
            <person name="Foster P.G."/>
            <person name="Simillion C."/>
            <person name="Van de Peer Y."/>
            <person name="Miranda-Saavedra D."/>
            <person name="Barton G.J."/>
            <person name="Westrop G.D."/>
            <person name="Mueller S."/>
            <person name="Dessi D."/>
            <person name="Fiori P.L."/>
            <person name="Ren Q."/>
            <person name="Paulsen I."/>
            <person name="Zhang H."/>
            <person name="Bastida-Corcuera F.D."/>
            <person name="Simoes-Barbosa A."/>
            <person name="Brown M.T."/>
            <person name="Hayes R.D."/>
            <person name="Mukherjee M."/>
            <person name="Okumura C.Y."/>
            <person name="Schneider R."/>
            <person name="Smith A.J."/>
            <person name="Vanacova S."/>
            <person name="Villalvazo M."/>
            <person name="Haas B.J."/>
            <person name="Pertea M."/>
            <person name="Feldblyum T.V."/>
            <person name="Utterback T.R."/>
            <person name="Shu C.L."/>
            <person name="Osoegawa K."/>
            <person name="de Jong P.J."/>
            <person name="Hrdy I."/>
            <person name="Horvathova L."/>
            <person name="Zubacova Z."/>
            <person name="Dolezal P."/>
            <person name="Malik S.B."/>
            <person name="Logsdon J.M. Jr."/>
            <person name="Henze K."/>
            <person name="Gupta A."/>
            <person name="Wang C.C."/>
            <person name="Dunne R.L."/>
            <person name="Upcroft J.A."/>
            <person name="Upcroft P."/>
            <person name="White O."/>
            <person name="Salzberg S.L."/>
            <person name="Tang P."/>
            <person name="Chiu C.-H."/>
            <person name="Lee Y.-S."/>
            <person name="Embley T.M."/>
            <person name="Coombs G.H."/>
            <person name="Mottram J.C."/>
            <person name="Tachezy J."/>
            <person name="Fraser-Liggett C.M."/>
            <person name="Johnson P.J."/>
        </authorList>
    </citation>
    <scope>NUCLEOTIDE SEQUENCE [LARGE SCALE GENOMIC DNA]</scope>
    <source>
        <strain evidence="8">G3</strain>
    </source>
</reference>
<dbReference type="VEuPathDB" id="TrichDB:TVAG_191360"/>
<feature type="domain" description="Inner centromere protein ARK-binding" evidence="7">
    <location>
        <begin position="129"/>
        <end position="178"/>
    </location>
</feature>
<dbReference type="KEGG" id="tva:4762904"/>
<dbReference type="InterPro" id="IPR005635">
    <property type="entry name" value="Inner_centromere_prot_ARK-bd"/>
</dbReference>
<dbReference type="EMBL" id="DS113458">
    <property type="protein sequence ID" value="EAY05039.1"/>
    <property type="molecule type" value="Genomic_DNA"/>
</dbReference>
<reference evidence="8" key="1">
    <citation type="submission" date="2006-10" db="EMBL/GenBank/DDBJ databases">
        <authorList>
            <person name="Amadeo P."/>
            <person name="Zhao Q."/>
            <person name="Wortman J."/>
            <person name="Fraser-Liggett C."/>
            <person name="Carlton J."/>
        </authorList>
    </citation>
    <scope>NUCLEOTIDE SEQUENCE</scope>
    <source>
        <strain evidence="8">G3</strain>
    </source>
</reference>
<evidence type="ECO:0000313" key="9">
    <source>
        <dbReference type="Proteomes" id="UP000001542"/>
    </source>
</evidence>
<dbReference type="InParanoid" id="A2EQJ2"/>
<keyword evidence="6" id="KW-0539">Nucleus</keyword>
<evidence type="ECO:0000256" key="2">
    <source>
        <dbReference type="ARBA" id="ARBA00004186"/>
    </source>
</evidence>
<gene>
    <name evidence="8" type="ORF">TVAG_191360</name>
</gene>
<dbReference type="GO" id="GO:0005819">
    <property type="term" value="C:spindle"/>
    <property type="evidence" value="ECO:0007669"/>
    <property type="project" value="UniProtKB-SubCell"/>
</dbReference>
<comment type="subcellular location">
    <subcellularLocation>
        <location evidence="2">Cytoplasm</location>
        <location evidence="2">Cytoskeleton</location>
        <location evidence="2">Spindle</location>
    </subcellularLocation>
    <subcellularLocation>
        <location evidence="1">Nucleus</location>
    </subcellularLocation>
</comment>
<evidence type="ECO:0000256" key="6">
    <source>
        <dbReference type="ARBA" id="ARBA00023242"/>
    </source>
</evidence>
<accession>A2EQJ2</accession>
<name>A2EQJ2_TRIV3</name>
<evidence type="ECO:0000313" key="8">
    <source>
        <dbReference type="EMBL" id="EAY05039.1"/>
    </source>
</evidence>
<dbReference type="Proteomes" id="UP000001542">
    <property type="component" value="Unassembled WGS sequence"/>
</dbReference>
<keyword evidence="4" id="KW-0963">Cytoplasm</keyword>
<evidence type="ECO:0000256" key="5">
    <source>
        <dbReference type="ARBA" id="ARBA00023212"/>
    </source>
</evidence>
<evidence type="ECO:0000256" key="3">
    <source>
        <dbReference type="ARBA" id="ARBA00010042"/>
    </source>
</evidence>
<dbReference type="Pfam" id="PF03941">
    <property type="entry name" value="INCENP_ARK-bind"/>
    <property type="match status" value="1"/>
</dbReference>
<keyword evidence="5" id="KW-0206">Cytoskeleton</keyword>
<comment type="similarity">
    <text evidence="3">Belongs to the INCENP family.</text>
</comment>
<sequence>MNQRSLETNLMSSDSSDLLILDPESRISHDSLLIKPNFHDEKISDKSQDHSLFDEKLYMNITSSHRKRLINSPKTKTHNSSPSKQFNMTKMIESGNDLLKSIIKTLSDSNAYDMSDWADEDAMKDEDFDSDCEEYEGKLIPEWAQKESLKYAVTHQNQSDGDKLFATLPRRCNLETVFGTKSIPYYMKQYVSHK</sequence>
<evidence type="ECO:0000259" key="7">
    <source>
        <dbReference type="Pfam" id="PF03941"/>
    </source>
</evidence>
<keyword evidence="9" id="KW-1185">Reference proteome</keyword>
<dbReference type="VEuPathDB" id="TrichDB:TVAGG3_0976330"/>
<dbReference type="AlphaFoldDB" id="A2EQJ2"/>
<evidence type="ECO:0000256" key="4">
    <source>
        <dbReference type="ARBA" id="ARBA00022490"/>
    </source>
</evidence>
<organism evidence="8 9">
    <name type="scientific">Trichomonas vaginalis (strain ATCC PRA-98 / G3)</name>
    <dbReference type="NCBI Taxonomy" id="412133"/>
    <lineage>
        <taxon>Eukaryota</taxon>
        <taxon>Metamonada</taxon>
        <taxon>Parabasalia</taxon>
        <taxon>Trichomonadida</taxon>
        <taxon>Trichomonadidae</taxon>
        <taxon>Trichomonas</taxon>
    </lineage>
</organism>